<organism evidence="8 9">
    <name type="scientific">Penicillium salamii</name>
    <dbReference type="NCBI Taxonomy" id="1612424"/>
    <lineage>
        <taxon>Eukaryota</taxon>
        <taxon>Fungi</taxon>
        <taxon>Dikarya</taxon>
        <taxon>Ascomycota</taxon>
        <taxon>Pezizomycotina</taxon>
        <taxon>Eurotiomycetes</taxon>
        <taxon>Eurotiomycetidae</taxon>
        <taxon>Eurotiales</taxon>
        <taxon>Aspergillaceae</taxon>
        <taxon>Penicillium</taxon>
    </lineage>
</organism>
<evidence type="ECO:0000313" key="8">
    <source>
        <dbReference type="EMBL" id="CAG8313419.1"/>
    </source>
</evidence>
<dbReference type="GO" id="GO:0005634">
    <property type="term" value="C:nucleus"/>
    <property type="evidence" value="ECO:0007669"/>
    <property type="project" value="TreeGrafter"/>
</dbReference>
<dbReference type="GO" id="GO:0000978">
    <property type="term" value="F:RNA polymerase II cis-regulatory region sequence-specific DNA binding"/>
    <property type="evidence" value="ECO:0007669"/>
    <property type="project" value="TreeGrafter"/>
</dbReference>
<dbReference type="EMBL" id="CAJVPD010000099">
    <property type="protein sequence ID" value="CAG8313419.1"/>
    <property type="molecule type" value="Genomic_DNA"/>
</dbReference>
<feature type="domain" description="Zn(2)-C6 fungal-type" evidence="7">
    <location>
        <begin position="17"/>
        <end position="46"/>
    </location>
</feature>
<dbReference type="CDD" id="cd00067">
    <property type="entry name" value="GAL4"/>
    <property type="match status" value="1"/>
</dbReference>
<protein>
    <recommendedName>
        <fullName evidence="7">Zn(2)-C6 fungal-type domain-containing protein</fullName>
    </recommendedName>
</protein>
<dbReference type="PANTHER" id="PTHR47424:SF9">
    <property type="entry name" value="TAH-2"/>
    <property type="match status" value="1"/>
</dbReference>
<gene>
    <name evidence="8" type="ORF">PSALAMII_LOCUS2114</name>
</gene>
<dbReference type="SMART" id="SM00906">
    <property type="entry name" value="Fungal_trans"/>
    <property type="match status" value="1"/>
</dbReference>
<dbReference type="SMART" id="SM00066">
    <property type="entry name" value="GAL4"/>
    <property type="match status" value="1"/>
</dbReference>
<keyword evidence="3" id="KW-0238">DNA-binding</keyword>
<feature type="region of interest" description="Disordered" evidence="6">
    <location>
        <begin position="620"/>
        <end position="642"/>
    </location>
</feature>
<reference evidence="8" key="1">
    <citation type="submission" date="2021-07" db="EMBL/GenBank/DDBJ databases">
        <authorList>
            <person name="Branca A.L. A."/>
        </authorList>
    </citation>
    <scope>NUCLEOTIDE SEQUENCE</scope>
</reference>
<dbReference type="PROSITE" id="PS00463">
    <property type="entry name" value="ZN2_CY6_FUNGAL_1"/>
    <property type="match status" value="1"/>
</dbReference>
<dbReference type="InterPro" id="IPR007219">
    <property type="entry name" value="XnlR_reg_dom"/>
</dbReference>
<evidence type="ECO:0000256" key="5">
    <source>
        <dbReference type="ARBA" id="ARBA00023242"/>
    </source>
</evidence>
<dbReference type="PANTHER" id="PTHR47424">
    <property type="entry name" value="REGULATORY PROTEIN GAL4"/>
    <property type="match status" value="1"/>
</dbReference>
<comment type="caution">
    <text evidence="8">The sequence shown here is derived from an EMBL/GenBank/DDBJ whole genome shotgun (WGS) entry which is preliminary data.</text>
</comment>
<keyword evidence="1" id="KW-0479">Metal-binding</keyword>
<evidence type="ECO:0000259" key="7">
    <source>
        <dbReference type="PROSITE" id="PS50048"/>
    </source>
</evidence>
<dbReference type="InterPro" id="IPR001138">
    <property type="entry name" value="Zn2Cys6_DnaBD"/>
</dbReference>
<proteinExistence type="predicted"/>
<evidence type="ECO:0000256" key="3">
    <source>
        <dbReference type="ARBA" id="ARBA00023125"/>
    </source>
</evidence>
<dbReference type="Gene3D" id="4.10.240.10">
    <property type="entry name" value="Zn(2)-C6 fungal-type DNA-binding domain"/>
    <property type="match status" value="1"/>
</dbReference>
<name>A0A9W4N7K6_9EURO</name>
<dbReference type="CDD" id="cd12148">
    <property type="entry name" value="fungal_TF_MHR"/>
    <property type="match status" value="1"/>
</dbReference>
<keyword evidence="2" id="KW-0805">Transcription regulation</keyword>
<dbReference type="OrthoDB" id="20872at2759"/>
<dbReference type="PROSITE" id="PS50048">
    <property type="entry name" value="ZN2_CY6_FUNGAL_2"/>
    <property type="match status" value="1"/>
</dbReference>
<dbReference type="AlphaFoldDB" id="A0A9W4N7K6"/>
<keyword evidence="5" id="KW-0539">Nucleus</keyword>
<feature type="region of interest" description="Disordered" evidence="6">
    <location>
        <begin position="54"/>
        <end position="117"/>
    </location>
</feature>
<dbReference type="Pfam" id="PF00172">
    <property type="entry name" value="Zn_clus"/>
    <property type="match status" value="1"/>
</dbReference>
<dbReference type="GO" id="GO:0000981">
    <property type="term" value="F:DNA-binding transcription factor activity, RNA polymerase II-specific"/>
    <property type="evidence" value="ECO:0007669"/>
    <property type="project" value="InterPro"/>
</dbReference>
<evidence type="ECO:0000256" key="4">
    <source>
        <dbReference type="ARBA" id="ARBA00023163"/>
    </source>
</evidence>
<keyword evidence="4" id="KW-0804">Transcription</keyword>
<dbReference type="GO" id="GO:0006351">
    <property type="term" value="P:DNA-templated transcription"/>
    <property type="evidence" value="ECO:0007669"/>
    <property type="project" value="InterPro"/>
</dbReference>
<dbReference type="InterPro" id="IPR036864">
    <property type="entry name" value="Zn2-C6_fun-type_DNA-bd_sf"/>
</dbReference>
<feature type="compositionally biased region" description="Low complexity" evidence="6">
    <location>
        <begin position="54"/>
        <end position="68"/>
    </location>
</feature>
<dbReference type="InterPro" id="IPR051127">
    <property type="entry name" value="Fungal_SecMet_Regulators"/>
</dbReference>
<dbReference type="GO" id="GO:0008270">
    <property type="term" value="F:zinc ion binding"/>
    <property type="evidence" value="ECO:0007669"/>
    <property type="project" value="InterPro"/>
</dbReference>
<dbReference type="Pfam" id="PF04082">
    <property type="entry name" value="Fungal_trans"/>
    <property type="match status" value="1"/>
</dbReference>
<evidence type="ECO:0000256" key="1">
    <source>
        <dbReference type="ARBA" id="ARBA00022723"/>
    </source>
</evidence>
<evidence type="ECO:0000256" key="6">
    <source>
        <dbReference type="SAM" id="MobiDB-lite"/>
    </source>
</evidence>
<dbReference type="GO" id="GO:0000435">
    <property type="term" value="P:positive regulation of transcription from RNA polymerase II promoter by galactose"/>
    <property type="evidence" value="ECO:0007669"/>
    <property type="project" value="TreeGrafter"/>
</dbReference>
<evidence type="ECO:0000313" key="9">
    <source>
        <dbReference type="Proteomes" id="UP001152592"/>
    </source>
</evidence>
<dbReference type="SUPFAM" id="SSF57701">
    <property type="entry name" value="Zn2/Cys6 DNA-binding domain"/>
    <property type="match status" value="1"/>
</dbReference>
<dbReference type="Proteomes" id="UP001152592">
    <property type="component" value="Unassembled WGS sequence"/>
</dbReference>
<accession>A0A9W4N7K6</accession>
<feature type="compositionally biased region" description="Basic and acidic residues" evidence="6">
    <location>
        <begin position="99"/>
        <end position="108"/>
    </location>
</feature>
<sequence>MARPKVHPDNRLRANTACTACRKSKKRCSGQFPCSNCLHKGLGGSCIPFRSLPGARSRPTASRPAAPRWSEPEIGLQSPLRSQTHEAVTPNHRVTTPEAESHSPEAPHRTHPRMLRNRQGDRVYVGKAASLSFLQLLRDTVTQHIGPSQFSQRSEDMLETEAHHDQLNFSTELCNADEKRHFIENYEAAVRRVSTRQSITGMLTYCKTSGFFDLACKDDLFTSLSNQGDPKSDREKTRTAIVDLMVAIGAQTLPNSPESLQTERFYVARGQQRAFANFLEDPSMDLVRVFLLLSFYMLGACRRNAAFMYLGVASRAAVALGLHERAPGSTSRDDSDQRPKLWTSLCVLDLLVSAILGRPSATSPLLSGHLEEPIWVETAQNESGLVASYHLSLILDEIINSLYGEKTASAETADVLLGKLNNWSEGLPHSLRTASLEHESESVAQKHTLGNMHVACSYHFAVILVTRPFLISALSVRLAQSHHNLSATGPREALDEDPVHSRLAAACIDSAVYMLQTCIEVYDSGLMLRNMCILKAFIFAAALVLGFSMFAHRDIDSDIDEAFRGAMTILRMLAPQSAQAAHYLDITIMLEAAINQQRQQLAAQARQRRSQYVSRIFSLNDNPATPRRQSEAHERASGTTPLLTQSIPSYSWLQSDDGIGTVTPPMIDGTLFDWEGMDLPLWDSFPFLTESAVI</sequence>
<evidence type="ECO:0000256" key="2">
    <source>
        <dbReference type="ARBA" id="ARBA00023015"/>
    </source>
</evidence>